<feature type="non-terminal residue" evidence="2">
    <location>
        <position position="56"/>
    </location>
</feature>
<feature type="domain" description="Sec23/Sec24 trunk" evidence="1">
    <location>
        <begin position="10"/>
        <end position="55"/>
    </location>
</feature>
<dbReference type="AlphaFoldDB" id="A0ABD0R746"/>
<dbReference type="SUPFAM" id="SSF53300">
    <property type="entry name" value="vWA-like"/>
    <property type="match status" value="1"/>
</dbReference>
<name>A0ABD0R746_CIRMR</name>
<dbReference type="Pfam" id="PF04811">
    <property type="entry name" value="Sec23_trunk"/>
    <property type="match status" value="1"/>
</dbReference>
<organism evidence="2 3">
    <name type="scientific">Cirrhinus mrigala</name>
    <name type="common">Mrigala</name>
    <dbReference type="NCBI Taxonomy" id="683832"/>
    <lineage>
        <taxon>Eukaryota</taxon>
        <taxon>Metazoa</taxon>
        <taxon>Chordata</taxon>
        <taxon>Craniata</taxon>
        <taxon>Vertebrata</taxon>
        <taxon>Euteleostomi</taxon>
        <taxon>Actinopterygii</taxon>
        <taxon>Neopterygii</taxon>
        <taxon>Teleostei</taxon>
        <taxon>Ostariophysi</taxon>
        <taxon>Cypriniformes</taxon>
        <taxon>Cyprinidae</taxon>
        <taxon>Labeoninae</taxon>
        <taxon>Labeonini</taxon>
        <taxon>Cirrhinus</taxon>
    </lineage>
</organism>
<comment type="caution">
    <text evidence="2">The sequence shown here is derived from an EMBL/GenBank/DDBJ whole genome shotgun (WGS) entry which is preliminary data.</text>
</comment>
<gene>
    <name evidence="2" type="ORF">M9458_012048</name>
</gene>
<proteinExistence type="predicted"/>
<feature type="non-terminal residue" evidence="2">
    <location>
        <position position="1"/>
    </location>
</feature>
<dbReference type="Gene3D" id="3.40.50.410">
    <property type="entry name" value="von Willebrand factor, type A domain"/>
    <property type="match status" value="1"/>
</dbReference>
<dbReference type="InterPro" id="IPR006896">
    <property type="entry name" value="Sec23/24_trunk_dom"/>
</dbReference>
<accession>A0ABD0R746</accession>
<evidence type="ECO:0000313" key="3">
    <source>
        <dbReference type="Proteomes" id="UP001529510"/>
    </source>
</evidence>
<protein>
    <recommendedName>
        <fullName evidence="1">Sec23/Sec24 trunk domain-containing protein</fullName>
    </recommendedName>
</protein>
<sequence>SIFQGPDSSTSLAKECVSQGCNVHIFMFSHQEVGGAWPGHIPFLTGGGVICYNSLQ</sequence>
<keyword evidence="3" id="KW-1185">Reference proteome</keyword>
<evidence type="ECO:0000259" key="1">
    <source>
        <dbReference type="Pfam" id="PF04811"/>
    </source>
</evidence>
<dbReference type="Proteomes" id="UP001529510">
    <property type="component" value="Unassembled WGS sequence"/>
</dbReference>
<reference evidence="2 3" key="1">
    <citation type="submission" date="2024-05" db="EMBL/GenBank/DDBJ databases">
        <title>Genome sequencing and assembly of Indian major carp, Cirrhinus mrigala (Hamilton, 1822).</title>
        <authorList>
            <person name="Mohindra V."/>
            <person name="Chowdhury L.M."/>
            <person name="Lal K."/>
            <person name="Jena J.K."/>
        </authorList>
    </citation>
    <scope>NUCLEOTIDE SEQUENCE [LARGE SCALE GENOMIC DNA]</scope>
    <source>
        <strain evidence="2">CM1030</strain>
        <tissue evidence="2">Blood</tissue>
    </source>
</reference>
<dbReference type="EMBL" id="JAMKFB020000005">
    <property type="protein sequence ID" value="KAL0193752.1"/>
    <property type="molecule type" value="Genomic_DNA"/>
</dbReference>
<dbReference type="InterPro" id="IPR036465">
    <property type="entry name" value="vWFA_dom_sf"/>
</dbReference>
<evidence type="ECO:0000313" key="2">
    <source>
        <dbReference type="EMBL" id="KAL0193752.1"/>
    </source>
</evidence>